<dbReference type="RefSeq" id="WP_184254364.1">
    <property type="nucleotide sequence ID" value="NZ_JACHIO010000005.1"/>
</dbReference>
<dbReference type="InterPro" id="IPR050400">
    <property type="entry name" value="Bact_Cytoskel_RodZ"/>
</dbReference>
<accession>A0A7W8E914</accession>
<keyword evidence="1" id="KW-0812">Transmembrane</keyword>
<sequence>MSFGRDLQLERENRGVSLEELAQGTKVPSRFLCALEADNFSGLPGGVFNKGIVSSYCRHLGIAEESWLARFAASTHTSSDERDWAVFAENVKRNRVQMGTGMRQHWWGVLLLLIVLVALAWVTWHYVIQPGVRPYGVFSSSMLRLPENPGSGLQGPGAC</sequence>
<evidence type="ECO:0000256" key="1">
    <source>
        <dbReference type="SAM" id="Phobius"/>
    </source>
</evidence>
<dbReference type="Gene3D" id="1.10.260.40">
    <property type="entry name" value="lambda repressor-like DNA-binding domains"/>
    <property type="match status" value="1"/>
</dbReference>
<dbReference type="Pfam" id="PF13413">
    <property type="entry name" value="HTH_25"/>
    <property type="match status" value="1"/>
</dbReference>
<dbReference type="AlphaFoldDB" id="A0A7W8E914"/>
<reference evidence="2 3" key="1">
    <citation type="submission" date="2020-08" db="EMBL/GenBank/DDBJ databases">
        <title>Genomic Encyclopedia of Type Strains, Phase IV (KMG-V): Genome sequencing to study the core and pangenomes of soil and plant-associated prokaryotes.</title>
        <authorList>
            <person name="Whitman W."/>
        </authorList>
    </citation>
    <scope>NUCLEOTIDE SEQUENCE [LARGE SCALE GENOMIC DNA]</scope>
    <source>
        <strain evidence="2 3">X5P3</strain>
    </source>
</reference>
<dbReference type="PANTHER" id="PTHR34475:SF1">
    <property type="entry name" value="CYTOSKELETON PROTEIN RODZ"/>
    <property type="match status" value="1"/>
</dbReference>
<dbReference type="GO" id="GO:0003677">
    <property type="term" value="F:DNA binding"/>
    <property type="evidence" value="ECO:0007669"/>
    <property type="project" value="InterPro"/>
</dbReference>
<keyword evidence="1" id="KW-1133">Transmembrane helix</keyword>
<gene>
    <name evidence="2" type="ORF">HDF15_001657</name>
</gene>
<comment type="caution">
    <text evidence="2">The sequence shown here is derived from an EMBL/GenBank/DDBJ whole genome shotgun (WGS) entry which is preliminary data.</text>
</comment>
<feature type="transmembrane region" description="Helical" evidence="1">
    <location>
        <begin position="105"/>
        <end position="127"/>
    </location>
</feature>
<evidence type="ECO:0000313" key="3">
    <source>
        <dbReference type="Proteomes" id="UP000584867"/>
    </source>
</evidence>
<evidence type="ECO:0000313" key="2">
    <source>
        <dbReference type="EMBL" id="MBB5063317.1"/>
    </source>
</evidence>
<keyword evidence="1" id="KW-0472">Membrane</keyword>
<name>A0A7W8E914_9BACT</name>
<protein>
    <submittedName>
        <fullName evidence="2">Cytoskeletal protein RodZ</fullName>
    </submittedName>
</protein>
<dbReference type="InterPro" id="IPR010982">
    <property type="entry name" value="Lambda_DNA-bd_dom_sf"/>
</dbReference>
<proteinExistence type="predicted"/>
<dbReference type="Proteomes" id="UP000584867">
    <property type="component" value="Unassembled WGS sequence"/>
</dbReference>
<dbReference type="EMBL" id="JACHIO010000005">
    <property type="protein sequence ID" value="MBB5063317.1"/>
    <property type="molecule type" value="Genomic_DNA"/>
</dbReference>
<dbReference type="PANTHER" id="PTHR34475">
    <property type="match status" value="1"/>
</dbReference>
<organism evidence="2 3">
    <name type="scientific">Granulicella mallensis</name>
    <dbReference type="NCBI Taxonomy" id="940614"/>
    <lineage>
        <taxon>Bacteria</taxon>
        <taxon>Pseudomonadati</taxon>
        <taxon>Acidobacteriota</taxon>
        <taxon>Terriglobia</taxon>
        <taxon>Terriglobales</taxon>
        <taxon>Acidobacteriaceae</taxon>
        <taxon>Granulicella</taxon>
    </lineage>
</organism>